<evidence type="ECO:0000313" key="3">
    <source>
        <dbReference type="EMBL" id="GGD28563.1"/>
    </source>
</evidence>
<dbReference type="SUPFAM" id="SSF53474">
    <property type="entry name" value="alpha/beta-Hydrolases"/>
    <property type="match status" value="1"/>
</dbReference>
<feature type="domain" description="Alpha/beta hydrolase" evidence="2">
    <location>
        <begin position="28"/>
        <end position="432"/>
    </location>
</feature>
<gene>
    <name evidence="3" type="ORF">GCM10010915_05740</name>
</gene>
<dbReference type="InterPro" id="IPR045394">
    <property type="entry name" value="Abhydrolase_dom"/>
</dbReference>
<accession>A0A916Y315</accession>
<dbReference type="RefSeq" id="WP_188710799.1">
    <property type="nucleotide sequence ID" value="NZ_BMHO01000001.1"/>
</dbReference>
<evidence type="ECO:0000313" key="4">
    <source>
        <dbReference type="Proteomes" id="UP000633205"/>
    </source>
</evidence>
<reference evidence="3" key="1">
    <citation type="journal article" date="2014" name="Int. J. Syst. Evol. Microbiol.">
        <title>Complete genome sequence of Corynebacterium casei LMG S-19264T (=DSM 44701T), isolated from a smear-ripened cheese.</title>
        <authorList>
            <consortium name="US DOE Joint Genome Institute (JGI-PGF)"/>
            <person name="Walter F."/>
            <person name="Albersmeier A."/>
            <person name="Kalinowski J."/>
            <person name="Ruckert C."/>
        </authorList>
    </citation>
    <scope>NUCLEOTIDE SEQUENCE</scope>
    <source>
        <strain evidence="3">CGMCC 1.15152</strain>
    </source>
</reference>
<sequence length="439" mass="47644">MGADRITVRLHPTREGSLPLGHDDIGSEELGAAGYVEAELLVSGTAAGEPYTTRALLRYPENGALFSGAVLVEPMHWMGVRSVWRAARRYLISGGHAWAEIASQATAPARLKRFDPSRYADVVLVDGSPDEGPAEASIGADAATGRTFENVQRESDSFRAKWSRSNLQSPEIIAQFARAVRGGATPLEGVTHVFLGGLSQSGGIARAFAAEHHARFSDGRAIFDGYVPMSSGGDAPEDLDVPVIELLGESELEEIRAAHLLPGQVRGFSHRRPDSERYRLYEVAGMGHNDSRDDPPPHPSVTLPEGRRWSRFPNSHVVHFAVDALLRWSLEGTPPPPGRVISTDPRGRIARDEHGHARGGLRSPHVDVPTACVSAVAGPGPEWPCGAETPFDHSTLEELYGDEDAYRQRVSARVSELVSEGYYRPDDATNYIARATWTD</sequence>
<protein>
    <recommendedName>
        <fullName evidence="2">Alpha/beta hydrolase domain-containing protein</fullName>
    </recommendedName>
</protein>
<feature type="region of interest" description="Disordered" evidence="1">
    <location>
        <begin position="287"/>
        <end position="306"/>
    </location>
</feature>
<organism evidence="3 4">
    <name type="scientific">Microbacterium faecale</name>
    <dbReference type="NCBI Taxonomy" id="1804630"/>
    <lineage>
        <taxon>Bacteria</taxon>
        <taxon>Bacillati</taxon>
        <taxon>Actinomycetota</taxon>
        <taxon>Actinomycetes</taxon>
        <taxon>Micrococcales</taxon>
        <taxon>Microbacteriaceae</taxon>
        <taxon>Microbacterium</taxon>
    </lineage>
</organism>
<dbReference type="AlphaFoldDB" id="A0A916Y315"/>
<name>A0A916Y315_9MICO</name>
<reference evidence="3" key="2">
    <citation type="submission" date="2020-09" db="EMBL/GenBank/DDBJ databases">
        <authorList>
            <person name="Sun Q."/>
            <person name="Zhou Y."/>
        </authorList>
    </citation>
    <scope>NUCLEOTIDE SEQUENCE</scope>
    <source>
        <strain evidence="3">CGMCC 1.15152</strain>
    </source>
</reference>
<evidence type="ECO:0000259" key="2">
    <source>
        <dbReference type="Pfam" id="PF20091"/>
    </source>
</evidence>
<dbReference type="Pfam" id="PF20091">
    <property type="entry name" value="Abhydrolase_10"/>
    <property type="match status" value="1"/>
</dbReference>
<comment type="caution">
    <text evidence="3">The sequence shown here is derived from an EMBL/GenBank/DDBJ whole genome shotgun (WGS) entry which is preliminary data.</text>
</comment>
<dbReference type="InterPro" id="IPR029058">
    <property type="entry name" value="AB_hydrolase_fold"/>
</dbReference>
<evidence type="ECO:0000256" key="1">
    <source>
        <dbReference type="SAM" id="MobiDB-lite"/>
    </source>
</evidence>
<keyword evidence="4" id="KW-1185">Reference proteome</keyword>
<dbReference type="Proteomes" id="UP000633205">
    <property type="component" value="Unassembled WGS sequence"/>
</dbReference>
<dbReference type="EMBL" id="BMHO01000001">
    <property type="protein sequence ID" value="GGD28563.1"/>
    <property type="molecule type" value="Genomic_DNA"/>
</dbReference>
<proteinExistence type="predicted"/>